<keyword evidence="1" id="KW-0285">Flavoprotein</keyword>
<dbReference type="GO" id="GO:0071949">
    <property type="term" value="F:FAD binding"/>
    <property type="evidence" value="ECO:0007669"/>
    <property type="project" value="InterPro"/>
</dbReference>
<dbReference type="Pfam" id="PF01565">
    <property type="entry name" value="FAD_binding_4"/>
    <property type="match status" value="1"/>
</dbReference>
<gene>
    <name evidence="3" type="ORF">D0Y83_11915</name>
</gene>
<feature type="domain" description="FAD-binding PCMH-type" evidence="2">
    <location>
        <begin position="93"/>
        <end position="258"/>
    </location>
</feature>
<reference evidence="4" key="1">
    <citation type="submission" date="2018-09" db="EMBL/GenBank/DDBJ databases">
        <title>Nocardia yunnanensis sp. nov., an actinomycete isolated from a soil sample.</title>
        <authorList>
            <person name="Zhang J."/>
        </authorList>
    </citation>
    <scope>NUCLEOTIDE SEQUENCE [LARGE SCALE GENOMIC DNA]</scope>
    <source>
        <strain evidence="4">21-3</strain>
    </source>
</reference>
<name>A0A5P6NDD0_9SPHN</name>
<protein>
    <submittedName>
        <fullName evidence="3">FAD-binding protein</fullName>
    </submittedName>
</protein>
<dbReference type="SUPFAM" id="SSF56176">
    <property type="entry name" value="FAD-binding/transporter-associated domain-like"/>
    <property type="match status" value="1"/>
</dbReference>
<dbReference type="GO" id="GO:0080049">
    <property type="term" value="F:L-gulono-1,4-lactone dehydrogenase activity"/>
    <property type="evidence" value="ECO:0007669"/>
    <property type="project" value="TreeGrafter"/>
</dbReference>
<dbReference type="InterPro" id="IPR016169">
    <property type="entry name" value="FAD-bd_PCMH_sub2"/>
</dbReference>
<dbReference type="GO" id="GO:0016899">
    <property type="term" value="F:oxidoreductase activity, acting on the CH-OH group of donors, oxygen as acceptor"/>
    <property type="evidence" value="ECO:0007669"/>
    <property type="project" value="InterPro"/>
</dbReference>
<evidence type="ECO:0000313" key="3">
    <source>
        <dbReference type="EMBL" id="QFI63898.1"/>
    </source>
</evidence>
<accession>A0A5P6NDD0</accession>
<organism evidence="3 4">
    <name type="scientific">Qipengyuania flava</name>
    <dbReference type="NCBI Taxonomy" id="192812"/>
    <lineage>
        <taxon>Bacteria</taxon>
        <taxon>Pseudomonadati</taxon>
        <taxon>Pseudomonadota</taxon>
        <taxon>Alphaproteobacteria</taxon>
        <taxon>Sphingomonadales</taxon>
        <taxon>Erythrobacteraceae</taxon>
        <taxon>Qipengyuania</taxon>
    </lineage>
</organism>
<dbReference type="Gene3D" id="3.30.465.10">
    <property type="match status" value="1"/>
</dbReference>
<dbReference type="PROSITE" id="PS51387">
    <property type="entry name" value="FAD_PCMH"/>
    <property type="match status" value="1"/>
</dbReference>
<dbReference type="AlphaFoldDB" id="A0A5P6NDD0"/>
<dbReference type="InterPro" id="IPR036318">
    <property type="entry name" value="FAD-bd_PCMH-like_sf"/>
</dbReference>
<sequence length="553" mass="61591">MPLEAPVMRRVWVMIGPCLSLPRHSASARAKFRVRPCRSCPRIARRIGLCRDHRGLAGGYAMIGSNLSRRERAADARAIGTEGKRWIRSWINVFRCETEARIPQDEAALQRLVCEGRYSCVGQSHSYNGVQVVPGVTAMLMREGGLKTLAYDLASETVRVGASVSVRELKLFLRDRHGRGLLNSGNYMEQSVIGALATGTHGFGPRAVMADSVVELTFLDGAGQRVTLRRGDPDFAHVALSFGTIAPIVELVLETKRLESYVSVSSMSRLSKLAELKQGAIAANWAVMPYTDPEDPVIMLHALAECDKGVEPTAHPEAKGGGGHFAKWFLKHYYNFDRFLPWFRRPMQRFIDWLDLKQSERVVTDPQDLDYLYDPKPGLKENRAPSITRGLFSTTYTGYNLAFFVPLEKAPMVVKFIIREADALRDLGFYLKGIISVRELPGTAGPVFAANARQPMAAIDLFADPRDYAWLERLQRLVMHYEPDTRPHFGKSALGPDFRAALNSDGQDHLEQLMDIYARHFPQGNLMFSERVRAMLDVGQPLAGESAADAGLA</sequence>
<dbReference type="InterPro" id="IPR010031">
    <property type="entry name" value="FAD_lactone_oxidase-like"/>
</dbReference>
<dbReference type="InterPro" id="IPR006094">
    <property type="entry name" value="Oxid_FAD_bind_N"/>
</dbReference>
<evidence type="ECO:0000259" key="2">
    <source>
        <dbReference type="PROSITE" id="PS51387"/>
    </source>
</evidence>
<keyword evidence="1" id="KW-0274">FAD</keyword>
<evidence type="ECO:0000313" key="4">
    <source>
        <dbReference type="Proteomes" id="UP000325385"/>
    </source>
</evidence>
<proteinExistence type="predicted"/>
<dbReference type="EMBL" id="CP032228">
    <property type="protein sequence ID" value="QFI63898.1"/>
    <property type="molecule type" value="Genomic_DNA"/>
</dbReference>
<dbReference type="Proteomes" id="UP000325385">
    <property type="component" value="Chromosome"/>
</dbReference>
<dbReference type="InterPro" id="IPR016166">
    <property type="entry name" value="FAD-bd_PCMH"/>
</dbReference>
<evidence type="ECO:0000256" key="1">
    <source>
        <dbReference type="ARBA" id="ARBA00022827"/>
    </source>
</evidence>
<dbReference type="PANTHER" id="PTHR43762">
    <property type="entry name" value="L-GULONOLACTONE OXIDASE"/>
    <property type="match status" value="1"/>
</dbReference>
<dbReference type="PANTHER" id="PTHR43762:SF1">
    <property type="entry name" value="D-ARABINONO-1,4-LACTONE OXIDASE"/>
    <property type="match status" value="1"/>
</dbReference>